<proteinExistence type="predicted"/>
<reference evidence="3" key="1">
    <citation type="submission" date="2025-08" db="UniProtKB">
        <authorList>
            <consortium name="RefSeq"/>
        </authorList>
    </citation>
    <scope>IDENTIFICATION</scope>
    <source>
        <tissue evidence="3">Tentacle</tissue>
    </source>
</reference>
<dbReference type="KEGG" id="aten:116288346"/>
<keyword evidence="2" id="KW-1185">Reference proteome</keyword>
<dbReference type="GeneID" id="116288346"/>
<evidence type="ECO:0000256" key="1">
    <source>
        <dbReference type="SAM" id="MobiDB-lite"/>
    </source>
</evidence>
<dbReference type="Proteomes" id="UP000515163">
    <property type="component" value="Unplaced"/>
</dbReference>
<evidence type="ECO:0000313" key="3">
    <source>
        <dbReference type="RefSeq" id="XP_031550974.1"/>
    </source>
</evidence>
<dbReference type="InParanoid" id="A0A6P8H3M9"/>
<dbReference type="RefSeq" id="XP_031550974.1">
    <property type="nucleotide sequence ID" value="XM_031695114.1"/>
</dbReference>
<sequence>MDIKNDAKCTSKRKADYGRDGLYLVGEDEKSKASDARKYTETTTKTESSRFLSEFEEDELIAEEEKVGKGTEKKEKKKKKKDQLDELMAMMPTMTEAVTKAAKAHEKAVSKWRGLSISDSD</sequence>
<dbReference type="AlphaFoldDB" id="A0A6P8H3M9"/>
<organism evidence="2 3">
    <name type="scientific">Actinia tenebrosa</name>
    <name type="common">Australian red waratah sea anemone</name>
    <dbReference type="NCBI Taxonomy" id="6105"/>
    <lineage>
        <taxon>Eukaryota</taxon>
        <taxon>Metazoa</taxon>
        <taxon>Cnidaria</taxon>
        <taxon>Anthozoa</taxon>
        <taxon>Hexacorallia</taxon>
        <taxon>Actiniaria</taxon>
        <taxon>Actiniidae</taxon>
        <taxon>Actinia</taxon>
    </lineage>
</organism>
<feature type="compositionally biased region" description="Basic and acidic residues" evidence="1">
    <location>
        <begin position="63"/>
        <end position="74"/>
    </location>
</feature>
<accession>A0A6P8H3M9</accession>
<feature type="region of interest" description="Disordered" evidence="1">
    <location>
        <begin position="32"/>
        <end position="51"/>
    </location>
</feature>
<evidence type="ECO:0000313" key="2">
    <source>
        <dbReference type="Proteomes" id="UP000515163"/>
    </source>
</evidence>
<feature type="region of interest" description="Disordered" evidence="1">
    <location>
        <begin position="62"/>
        <end position="83"/>
    </location>
</feature>
<protein>
    <submittedName>
        <fullName evidence="3">Uncharacterized protein LOC116288346</fullName>
    </submittedName>
</protein>
<feature type="compositionally biased region" description="Low complexity" evidence="1">
    <location>
        <begin position="41"/>
        <end position="50"/>
    </location>
</feature>
<gene>
    <name evidence="3" type="primary">LOC116288346</name>
</gene>
<name>A0A6P8H3M9_ACTTE</name>